<feature type="domain" description="Nudix hydrolase" evidence="7">
    <location>
        <begin position="34"/>
        <end position="168"/>
    </location>
</feature>
<evidence type="ECO:0000256" key="4">
    <source>
        <dbReference type="ARBA" id="ARBA00022801"/>
    </source>
</evidence>
<dbReference type="CDD" id="cd03426">
    <property type="entry name" value="NUDIX_CoAse_Nudt7"/>
    <property type="match status" value="1"/>
</dbReference>
<evidence type="ECO:0000256" key="6">
    <source>
        <dbReference type="ARBA" id="ARBA00023211"/>
    </source>
</evidence>
<dbReference type="InterPro" id="IPR000086">
    <property type="entry name" value="NUDIX_hydrolase_dom"/>
</dbReference>
<dbReference type="EMBL" id="CAADRN010000263">
    <property type="protein sequence ID" value="VFU16295.1"/>
    <property type="molecule type" value="Genomic_DNA"/>
</dbReference>
<evidence type="ECO:0000256" key="5">
    <source>
        <dbReference type="ARBA" id="ARBA00022842"/>
    </source>
</evidence>
<keyword evidence="6" id="KW-0464">Manganese</keyword>
<dbReference type="InterPro" id="IPR015797">
    <property type="entry name" value="NUDIX_hydrolase-like_dom_sf"/>
</dbReference>
<comment type="cofactor">
    <cofactor evidence="2">
        <name>Mg(2+)</name>
        <dbReference type="ChEBI" id="CHEBI:18420"/>
    </cofactor>
</comment>
<evidence type="ECO:0000256" key="2">
    <source>
        <dbReference type="ARBA" id="ARBA00001946"/>
    </source>
</evidence>
<comment type="cofactor">
    <cofactor evidence="1">
        <name>Mn(2+)</name>
        <dbReference type="ChEBI" id="CHEBI:29035"/>
    </cofactor>
</comment>
<keyword evidence="5" id="KW-0460">Magnesium</keyword>
<evidence type="ECO:0000313" key="8">
    <source>
        <dbReference type="EMBL" id="VFU16295.1"/>
    </source>
</evidence>
<gene>
    <name evidence="8" type="ORF">SCFA_3350009</name>
</gene>
<dbReference type="Gene3D" id="3.90.79.10">
    <property type="entry name" value="Nucleoside Triphosphate Pyrophosphohydrolase"/>
    <property type="match status" value="1"/>
</dbReference>
<organism evidence="8">
    <name type="scientific">anaerobic digester metagenome</name>
    <dbReference type="NCBI Taxonomy" id="1263854"/>
    <lineage>
        <taxon>unclassified sequences</taxon>
        <taxon>metagenomes</taxon>
        <taxon>ecological metagenomes</taxon>
    </lineage>
</organism>
<reference evidence="8" key="1">
    <citation type="submission" date="2019-03" db="EMBL/GenBank/DDBJ databases">
        <authorList>
            <person name="Hao L."/>
        </authorList>
    </citation>
    <scope>NUCLEOTIDE SEQUENCE</scope>
</reference>
<evidence type="ECO:0000259" key="7">
    <source>
        <dbReference type="PROSITE" id="PS51462"/>
    </source>
</evidence>
<dbReference type="PANTHER" id="PTHR12992">
    <property type="entry name" value="NUDIX HYDROLASE"/>
    <property type="match status" value="1"/>
</dbReference>
<sequence>MDKNSRPAGGGQGLKNIFNKLAGRRPRIQNEYEYQVFAVLLPLIQKQDQLYILFEVRAGNLRRQPGEICFPGGRVELWEMARPHTAAVRETVEELGIRQEQVVLIGPLDYLVNPHGTLIYPYLGVIEDYQDVTPNPAEVEEIFLAPLEYFMLNPPSKSSLEVVTRYAPDFPFHKVPESYQKEGARQGSFTVYFYEYGGRFIWGMTARILYNLVNICCPEVPARQP</sequence>
<dbReference type="InterPro" id="IPR045121">
    <property type="entry name" value="CoAse"/>
</dbReference>
<dbReference type="GO" id="GO:0010945">
    <property type="term" value="F:coenzyme A diphosphatase activity"/>
    <property type="evidence" value="ECO:0007669"/>
    <property type="project" value="InterPro"/>
</dbReference>
<dbReference type="Pfam" id="PF00293">
    <property type="entry name" value="NUDIX"/>
    <property type="match status" value="1"/>
</dbReference>
<dbReference type="PANTHER" id="PTHR12992:SF11">
    <property type="entry name" value="MITOCHONDRIAL COENZYME A DIPHOSPHATASE NUDT8"/>
    <property type="match status" value="1"/>
</dbReference>
<dbReference type="GO" id="GO:0046872">
    <property type="term" value="F:metal ion binding"/>
    <property type="evidence" value="ECO:0007669"/>
    <property type="project" value="UniProtKB-KW"/>
</dbReference>
<accession>A0A485M3N0</accession>
<dbReference type="PROSITE" id="PS51462">
    <property type="entry name" value="NUDIX"/>
    <property type="match status" value="1"/>
</dbReference>
<proteinExistence type="predicted"/>
<dbReference type="AlphaFoldDB" id="A0A485M3N0"/>
<keyword evidence="3" id="KW-0479">Metal-binding</keyword>
<keyword evidence="4" id="KW-0378">Hydrolase</keyword>
<name>A0A485M3N0_9ZZZZ</name>
<dbReference type="SUPFAM" id="SSF55811">
    <property type="entry name" value="Nudix"/>
    <property type="match status" value="1"/>
</dbReference>
<protein>
    <recommendedName>
        <fullName evidence="7">Nudix hydrolase domain-containing protein</fullName>
    </recommendedName>
</protein>
<evidence type="ECO:0000256" key="1">
    <source>
        <dbReference type="ARBA" id="ARBA00001936"/>
    </source>
</evidence>
<evidence type="ECO:0000256" key="3">
    <source>
        <dbReference type="ARBA" id="ARBA00022723"/>
    </source>
</evidence>